<feature type="modified residue" description="4-aspartylphosphate" evidence="3">
    <location>
        <position position="79"/>
    </location>
</feature>
<dbReference type="AlphaFoldDB" id="A0A2X0QU05"/>
<dbReference type="GO" id="GO:0000160">
    <property type="term" value="P:phosphorelay signal transduction system"/>
    <property type="evidence" value="ECO:0007669"/>
    <property type="project" value="UniProtKB-KW"/>
</dbReference>
<keyword evidence="1 3" id="KW-0597">Phosphoprotein</keyword>
<dbReference type="InterPro" id="IPR002197">
    <property type="entry name" value="HTH_Fis"/>
</dbReference>
<dbReference type="SMART" id="SM00448">
    <property type="entry name" value="REC"/>
    <property type="match status" value="1"/>
</dbReference>
<dbReference type="SUPFAM" id="SSF46689">
    <property type="entry name" value="Homeodomain-like"/>
    <property type="match status" value="1"/>
</dbReference>
<dbReference type="PRINTS" id="PR01590">
    <property type="entry name" value="HTHFIS"/>
</dbReference>
<feature type="domain" description="Response regulatory" evidence="4">
    <location>
        <begin position="30"/>
        <end position="144"/>
    </location>
</feature>
<dbReference type="Pfam" id="PF02954">
    <property type="entry name" value="HTH_8"/>
    <property type="match status" value="1"/>
</dbReference>
<dbReference type="InterPro" id="IPR011006">
    <property type="entry name" value="CheY-like_superfamily"/>
</dbReference>
<proteinExistence type="predicted"/>
<evidence type="ECO:0000256" key="1">
    <source>
        <dbReference type="ARBA" id="ARBA00022553"/>
    </source>
</evidence>
<accession>A0A2X0QU05</accession>
<dbReference type="Pfam" id="PF00072">
    <property type="entry name" value="Response_reg"/>
    <property type="match status" value="1"/>
</dbReference>
<dbReference type="Gene3D" id="1.10.10.60">
    <property type="entry name" value="Homeodomain-like"/>
    <property type="match status" value="1"/>
</dbReference>
<dbReference type="PANTHER" id="PTHR44591:SF14">
    <property type="entry name" value="PROTEIN PILG"/>
    <property type="match status" value="1"/>
</dbReference>
<dbReference type="GO" id="GO:0043565">
    <property type="term" value="F:sequence-specific DNA binding"/>
    <property type="evidence" value="ECO:0007669"/>
    <property type="project" value="InterPro"/>
</dbReference>
<dbReference type="InterPro" id="IPR009057">
    <property type="entry name" value="Homeodomain-like_sf"/>
</dbReference>
<dbReference type="CDD" id="cd17563">
    <property type="entry name" value="REC_RegA-like"/>
    <property type="match status" value="1"/>
</dbReference>
<dbReference type="PANTHER" id="PTHR44591">
    <property type="entry name" value="STRESS RESPONSE REGULATOR PROTEIN 1"/>
    <property type="match status" value="1"/>
</dbReference>
<evidence type="ECO:0000259" key="4">
    <source>
        <dbReference type="PROSITE" id="PS50110"/>
    </source>
</evidence>
<name>A0A2X0QU05_9PROT</name>
<dbReference type="Gene3D" id="3.40.50.2300">
    <property type="match status" value="1"/>
</dbReference>
<evidence type="ECO:0000256" key="2">
    <source>
        <dbReference type="ARBA" id="ARBA00023012"/>
    </source>
</evidence>
<keyword evidence="2" id="KW-0902">Two-component regulatory system</keyword>
<dbReference type="EMBL" id="LS423452">
    <property type="protein sequence ID" value="SPS05068.1"/>
    <property type="molecule type" value="Genomic_DNA"/>
</dbReference>
<protein>
    <submittedName>
        <fullName evidence="5">Acid tolerance regulatory protein ActR</fullName>
    </submittedName>
</protein>
<dbReference type="InterPro" id="IPR001789">
    <property type="entry name" value="Sig_transdc_resp-reg_receiver"/>
</dbReference>
<sequence length="205" mass="22460">MHPGYSAACPVTRDGFHMSLTGLEKPPVRQLLLVDDDQIYCRVLGQALGRRGFMVNVAHSVDEARQIIDHIIPTHAVIDMKMPGPSGLTLVAYLRECAEDARIVVLTGYSSIATAVEAVKLGATYYLAKPVDADEIVAAFDHQPGIAGAAIAVKPRSVDRLEWEHLQKVLSDCGGNISAAARMLDMHRRTLQRKLQKRPVPERSD</sequence>
<dbReference type="PROSITE" id="PS50110">
    <property type="entry name" value="RESPONSE_REGULATORY"/>
    <property type="match status" value="1"/>
</dbReference>
<evidence type="ECO:0000313" key="5">
    <source>
        <dbReference type="EMBL" id="SPS05068.1"/>
    </source>
</evidence>
<dbReference type="SUPFAM" id="SSF52172">
    <property type="entry name" value="CheY-like"/>
    <property type="match status" value="1"/>
</dbReference>
<organism evidence="5">
    <name type="scientific">Candidatus Nitrotoga fabula</name>
    <dbReference type="NCBI Taxonomy" id="2182327"/>
    <lineage>
        <taxon>Bacteria</taxon>
        <taxon>Pseudomonadati</taxon>
        <taxon>Pseudomonadota</taxon>
        <taxon>Betaproteobacteria</taxon>
        <taxon>Nitrosomonadales</taxon>
        <taxon>Gallionellaceae</taxon>
        <taxon>Candidatus Nitrotoga</taxon>
    </lineage>
</organism>
<gene>
    <name evidence="5" type="primary">actR</name>
    <name evidence="5" type="ORF">NITFAB_0657</name>
</gene>
<dbReference type="InterPro" id="IPR050595">
    <property type="entry name" value="Bact_response_regulator"/>
</dbReference>
<reference evidence="5" key="1">
    <citation type="submission" date="2018-05" db="EMBL/GenBank/DDBJ databases">
        <authorList>
            <person name="Lanie J.A."/>
            <person name="Ng W.-L."/>
            <person name="Kazmierczak K.M."/>
            <person name="Andrzejewski T.M."/>
            <person name="Davidsen T.M."/>
            <person name="Wayne K.J."/>
            <person name="Tettelin H."/>
            <person name="Glass J.I."/>
            <person name="Rusch D."/>
            <person name="Podicherti R."/>
            <person name="Tsui H.-C.T."/>
            <person name="Winkler M.E."/>
        </authorList>
    </citation>
    <scope>NUCLEOTIDE SEQUENCE</scope>
    <source>
        <strain evidence="5">KNB</strain>
    </source>
</reference>
<evidence type="ECO:0000256" key="3">
    <source>
        <dbReference type="PROSITE-ProRule" id="PRU00169"/>
    </source>
</evidence>